<proteinExistence type="predicted"/>
<protein>
    <recommendedName>
        <fullName evidence="3">DUF7707 domain-containing protein</fullName>
    </recommendedName>
</protein>
<evidence type="ECO:0000313" key="4">
    <source>
        <dbReference type="EMBL" id="KAK4663426.1"/>
    </source>
</evidence>
<comment type="caution">
    <text evidence="4">The sequence shown here is derived from an EMBL/GenBank/DDBJ whole genome shotgun (WGS) entry which is preliminary data.</text>
</comment>
<keyword evidence="2" id="KW-0472">Membrane</keyword>
<dbReference type="EMBL" id="JAFFHB010000008">
    <property type="protein sequence ID" value="KAK4663426.1"/>
    <property type="molecule type" value="Genomic_DNA"/>
</dbReference>
<keyword evidence="2" id="KW-1133">Transmembrane helix</keyword>
<evidence type="ECO:0000259" key="3">
    <source>
        <dbReference type="Pfam" id="PF24808"/>
    </source>
</evidence>
<dbReference type="InterPro" id="IPR056124">
    <property type="entry name" value="DUF7707"/>
</dbReference>
<keyword evidence="2" id="KW-0812">Transmembrane</keyword>
<dbReference type="RefSeq" id="XP_062763392.1">
    <property type="nucleotide sequence ID" value="XM_062914654.1"/>
</dbReference>
<dbReference type="GeneID" id="87934997"/>
<name>A0ABR0H6B0_9PEZI</name>
<feature type="domain" description="DUF7707" evidence="3">
    <location>
        <begin position="97"/>
        <end position="177"/>
    </location>
</feature>
<evidence type="ECO:0000313" key="5">
    <source>
        <dbReference type="Proteomes" id="UP001326199"/>
    </source>
</evidence>
<keyword evidence="5" id="KW-1185">Reference proteome</keyword>
<sequence>MRAQYGQTRKFSLPPSVTLLITSHSFDHSFTHYQKMRSFSSAAGIAALVFGLVGVCSATSGVDTSVPGWDRALQQEGWTCLTPPRRTQPGRSVSFSNTVCPGQINTCEALCKSRGGVVEGENACVSNNGGVDNPFNSNTYCFICNCKDGALPDLETYYNTVPRYRCEIRSQNCFYGYNQGGQLPPDGACRCPEAEYAVPPSWYSLLPKTTTTSTVIPPSSTSVQVPQTSTSAAETSSTSEPVTVTDTVIPNTSTGLTTIETITTAPTSESTLVVIETTTSIFSNATAPVPTQKPIPTGGSTRPVVGVVGAMVAALLAM</sequence>
<dbReference type="Proteomes" id="UP001326199">
    <property type="component" value="Unassembled WGS sequence"/>
</dbReference>
<evidence type="ECO:0000256" key="2">
    <source>
        <dbReference type="SAM" id="Phobius"/>
    </source>
</evidence>
<feature type="region of interest" description="Disordered" evidence="1">
    <location>
        <begin position="213"/>
        <end position="242"/>
    </location>
</feature>
<accession>A0ABR0H6B0</accession>
<evidence type="ECO:0000256" key="1">
    <source>
        <dbReference type="SAM" id="MobiDB-lite"/>
    </source>
</evidence>
<feature type="transmembrane region" description="Helical" evidence="2">
    <location>
        <begin position="42"/>
        <end position="62"/>
    </location>
</feature>
<organism evidence="4 5">
    <name type="scientific">Podospora pseudopauciseta</name>
    <dbReference type="NCBI Taxonomy" id="2093780"/>
    <lineage>
        <taxon>Eukaryota</taxon>
        <taxon>Fungi</taxon>
        <taxon>Dikarya</taxon>
        <taxon>Ascomycota</taxon>
        <taxon>Pezizomycotina</taxon>
        <taxon>Sordariomycetes</taxon>
        <taxon>Sordariomycetidae</taxon>
        <taxon>Sordariales</taxon>
        <taxon>Podosporaceae</taxon>
        <taxon>Podospora</taxon>
    </lineage>
</organism>
<reference evidence="4 5" key="1">
    <citation type="journal article" date="2023" name="bioRxiv">
        <title>High-quality genome assemblies of four members of thePodospora anserinaspecies complex.</title>
        <authorList>
            <person name="Ament-Velasquez S.L."/>
            <person name="Vogan A.A."/>
            <person name="Wallerman O."/>
            <person name="Hartmann F."/>
            <person name="Gautier V."/>
            <person name="Silar P."/>
            <person name="Giraud T."/>
            <person name="Johannesson H."/>
        </authorList>
    </citation>
    <scope>NUCLEOTIDE SEQUENCE [LARGE SCALE GENOMIC DNA]</scope>
    <source>
        <strain evidence="4 5">CBS 411.78</strain>
    </source>
</reference>
<gene>
    <name evidence="4" type="ORF">QC763_608240</name>
</gene>
<dbReference type="Pfam" id="PF24808">
    <property type="entry name" value="DUF7707"/>
    <property type="match status" value="1"/>
</dbReference>